<dbReference type="Proteomes" id="UP001295444">
    <property type="component" value="Chromosome 01"/>
</dbReference>
<evidence type="ECO:0000313" key="3">
    <source>
        <dbReference type="Proteomes" id="UP001295444"/>
    </source>
</evidence>
<protein>
    <submittedName>
        <fullName evidence="2">Uncharacterized protein</fullName>
    </submittedName>
</protein>
<organism evidence="2 3">
    <name type="scientific">Pelobates cultripes</name>
    <name type="common">Western spadefoot toad</name>
    <dbReference type="NCBI Taxonomy" id="61616"/>
    <lineage>
        <taxon>Eukaryota</taxon>
        <taxon>Metazoa</taxon>
        <taxon>Chordata</taxon>
        <taxon>Craniata</taxon>
        <taxon>Vertebrata</taxon>
        <taxon>Euteleostomi</taxon>
        <taxon>Amphibia</taxon>
        <taxon>Batrachia</taxon>
        <taxon>Anura</taxon>
        <taxon>Pelobatoidea</taxon>
        <taxon>Pelobatidae</taxon>
        <taxon>Pelobates</taxon>
    </lineage>
</organism>
<gene>
    <name evidence="2" type="ORF">PECUL_23A053480</name>
</gene>
<feature type="region of interest" description="Disordered" evidence="1">
    <location>
        <begin position="1"/>
        <end position="53"/>
    </location>
</feature>
<feature type="compositionally biased region" description="Basic and acidic residues" evidence="1">
    <location>
        <begin position="1"/>
        <end position="11"/>
    </location>
</feature>
<proteinExistence type="predicted"/>
<feature type="non-terminal residue" evidence="2">
    <location>
        <position position="1"/>
    </location>
</feature>
<name>A0AAD1R0E4_PELCU</name>
<evidence type="ECO:0000313" key="2">
    <source>
        <dbReference type="EMBL" id="CAH2220568.1"/>
    </source>
</evidence>
<dbReference type="AlphaFoldDB" id="A0AAD1R0E4"/>
<sequence length="53" mass="6278">QVCQPRKRENQQIRAKSPKAKEEQNQNPKRRWILTPRRMPAAPLSFPQGGRNR</sequence>
<keyword evidence="3" id="KW-1185">Reference proteome</keyword>
<accession>A0AAD1R0E4</accession>
<evidence type="ECO:0000256" key="1">
    <source>
        <dbReference type="SAM" id="MobiDB-lite"/>
    </source>
</evidence>
<feature type="non-terminal residue" evidence="2">
    <location>
        <position position="53"/>
    </location>
</feature>
<dbReference type="EMBL" id="OW240912">
    <property type="protein sequence ID" value="CAH2220568.1"/>
    <property type="molecule type" value="Genomic_DNA"/>
</dbReference>
<reference evidence="2" key="1">
    <citation type="submission" date="2022-03" db="EMBL/GenBank/DDBJ databases">
        <authorList>
            <person name="Alioto T."/>
            <person name="Alioto T."/>
            <person name="Gomez Garrido J."/>
        </authorList>
    </citation>
    <scope>NUCLEOTIDE SEQUENCE</scope>
</reference>